<comment type="caution">
    <text evidence="1">The sequence shown here is derived from an EMBL/GenBank/DDBJ whole genome shotgun (WGS) entry which is preliminary data.</text>
</comment>
<feature type="non-terminal residue" evidence="1">
    <location>
        <position position="49"/>
    </location>
</feature>
<name>X1ISK9_9ZZZZ</name>
<dbReference type="InterPro" id="IPR027417">
    <property type="entry name" value="P-loop_NTPase"/>
</dbReference>
<reference evidence="1" key="1">
    <citation type="journal article" date="2014" name="Front. Microbiol.">
        <title>High frequency of phylogenetically diverse reductive dehalogenase-homologous genes in deep subseafloor sedimentary metagenomes.</title>
        <authorList>
            <person name="Kawai M."/>
            <person name="Futagami T."/>
            <person name="Toyoda A."/>
            <person name="Takaki Y."/>
            <person name="Nishi S."/>
            <person name="Hori S."/>
            <person name="Arai W."/>
            <person name="Tsubouchi T."/>
            <person name="Morono Y."/>
            <person name="Uchiyama I."/>
            <person name="Ito T."/>
            <person name="Fujiyama A."/>
            <person name="Inagaki F."/>
            <person name="Takami H."/>
        </authorList>
    </citation>
    <scope>NUCLEOTIDE SEQUENCE</scope>
    <source>
        <strain evidence="1">Expedition CK06-06</strain>
    </source>
</reference>
<evidence type="ECO:0008006" key="2">
    <source>
        <dbReference type="Google" id="ProtNLM"/>
    </source>
</evidence>
<proteinExistence type="predicted"/>
<protein>
    <recommendedName>
        <fullName evidence="2">Helicase/UvrB N-terminal domain-containing protein</fullName>
    </recommendedName>
</protein>
<organism evidence="1">
    <name type="scientific">marine sediment metagenome</name>
    <dbReference type="NCBI Taxonomy" id="412755"/>
    <lineage>
        <taxon>unclassified sequences</taxon>
        <taxon>metagenomes</taxon>
        <taxon>ecological metagenomes</taxon>
    </lineage>
</organism>
<dbReference type="AlphaFoldDB" id="X1ISK9"/>
<accession>X1ISK9</accession>
<dbReference type="Gene3D" id="3.40.50.300">
    <property type="entry name" value="P-loop containing nucleotide triphosphate hydrolases"/>
    <property type="match status" value="1"/>
</dbReference>
<sequence>MSETSDDNQVLKSEKLEFRKYQVEIASKCVNKNSLVVLPTGLGKTIIAV</sequence>
<gene>
    <name evidence="1" type="ORF">S03H2_45594</name>
</gene>
<dbReference type="SUPFAM" id="SSF52540">
    <property type="entry name" value="P-loop containing nucleoside triphosphate hydrolases"/>
    <property type="match status" value="1"/>
</dbReference>
<dbReference type="EMBL" id="BARU01028579">
    <property type="protein sequence ID" value="GAH72245.1"/>
    <property type="molecule type" value="Genomic_DNA"/>
</dbReference>
<evidence type="ECO:0000313" key="1">
    <source>
        <dbReference type="EMBL" id="GAH72245.1"/>
    </source>
</evidence>